<keyword evidence="3" id="KW-1185">Reference proteome</keyword>
<evidence type="ECO:0000313" key="3">
    <source>
        <dbReference type="Proteomes" id="UP000199024"/>
    </source>
</evidence>
<organism evidence="2 3">
    <name type="scientific">Granulicella pectinivorans</name>
    <dbReference type="NCBI Taxonomy" id="474950"/>
    <lineage>
        <taxon>Bacteria</taxon>
        <taxon>Pseudomonadati</taxon>
        <taxon>Acidobacteriota</taxon>
        <taxon>Terriglobia</taxon>
        <taxon>Terriglobales</taxon>
        <taxon>Acidobacteriaceae</taxon>
        <taxon>Granulicella</taxon>
    </lineage>
</organism>
<protein>
    <submittedName>
        <fullName evidence="2">Uncharacterized protein</fullName>
    </submittedName>
</protein>
<evidence type="ECO:0000256" key="1">
    <source>
        <dbReference type="SAM" id="MobiDB-lite"/>
    </source>
</evidence>
<name>A0A1I6LIW5_9BACT</name>
<gene>
    <name evidence="2" type="ORF">SAMN05421771_0769</name>
</gene>
<sequence length="182" mass="19996">MLRMRSRIPPPSTFTTEETSSSARTSSTLSANVAQPRSSSSRETLVVRGVGRIHAFLASSHASAICAGVASFSSANFIITSTSACSRIPGGSIRQPESPSRLRARLQPCRRRRSFDPVLIPEGNRCASASTRRPTKQQNPLAIAHPCDKRTKTDHFSTKRIFRTFGHNIHTLAHVLPLKSFW</sequence>
<dbReference type="AlphaFoldDB" id="A0A1I6LIW5"/>
<reference evidence="2 3" key="1">
    <citation type="submission" date="2016-10" db="EMBL/GenBank/DDBJ databases">
        <authorList>
            <person name="de Groot N.N."/>
        </authorList>
    </citation>
    <scope>NUCLEOTIDE SEQUENCE [LARGE SCALE GENOMIC DNA]</scope>
    <source>
        <strain evidence="2 3">DSM 21001</strain>
    </source>
</reference>
<accession>A0A1I6LIW5</accession>
<feature type="region of interest" description="Disordered" evidence="1">
    <location>
        <begin position="1"/>
        <end position="42"/>
    </location>
</feature>
<feature type="compositionally biased region" description="Low complexity" evidence="1">
    <location>
        <begin position="13"/>
        <end position="30"/>
    </location>
</feature>
<proteinExistence type="predicted"/>
<dbReference type="STRING" id="474950.SAMN05421771_0769"/>
<evidence type="ECO:0000313" key="2">
    <source>
        <dbReference type="EMBL" id="SFS03359.1"/>
    </source>
</evidence>
<feature type="compositionally biased region" description="Polar residues" evidence="1">
    <location>
        <begin position="31"/>
        <end position="42"/>
    </location>
</feature>
<dbReference type="EMBL" id="FOZL01000001">
    <property type="protein sequence ID" value="SFS03359.1"/>
    <property type="molecule type" value="Genomic_DNA"/>
</dbReference>
<dbReference type="Proteomes" id="UP000199024">
    <property type="component" value="Unassembled WGS sequence"/>
</dbReference>